<dbReference type="Gene3D" id="3.40.50.280">
    <property type="entry name" value="Cobalamin-binding domain"/>
    <property type="match status" value="1"/>
</dbReference>
<feature type="domain" description="B12-binding" evidence="1">
    <location>
        <begin position="458"/>
        <end position="595"/>
    </location>
</feature>
<organism evidence="2 3">
    <name type="scientific">Rhizobium setariae</name>
    <dbReference type="NCBI Taxonomy" id="2801340"/>
    <lineage>
        <taxon>Bacteria</taxon>
        <taxon>Pseudomonadati</taxon>
        <taxon>Pseudomonadota</taxon>
        <taxon>Alphaproteobacteria</taxon>
        <taxon>Hyphomicrobiales</taxon>
        <taxon>Rhizobiaceae</taxon>
        <taxon>Rhizobium/Agrobacterium group</taxon>
        <taxon>Rhizobium</taxon>
    </lineage>
</organism>
<dbReference type="PROSITE" id="PS51332">
    <property type="entry name" value="B12_BINDING"/>
    <property type="match status" value="1"/>
</dbReference>
<dbReference type="CDD" id="cd02065">
    <property type="entry name" value="B12-binding_like"/>
    <property type="match status" value="1"/>
</dbReference>
<name>A0A936YPC8_9HYPH</name>
<dbReference type="InterPro" id="IPR006158">
    <property type="entry name" value="Cobalamin-bd"/>
</dbReference>
<dbReference type="Pfam" id="PF02310">
    <property type="entry name" value="B12-binding"/>
    <property type="match status" value="1"/>
</dbReference>
<dbReference type="AlphaFoldDB" id="A0A936YPC8"/>
<protein>
    <submittedName>
        <fullName evidence="2">Cobalamin-dependent protein</fullName>
    </submittedName>
</protein>
<sequence length="595" mass="65158">MTQTRFEQVTRQSLADRLPDCGTIVSEAREIARTIRIGRTAAFDRWGVESEAEFKQACIRDGVVSYHAHIGMGNWDLTERALANVFHEANLNNIEVHRAGLCLDRRMGLPEALRSKAAAETGPLLETPAHWGQIGQVTPIQPHMGDFMIGFPAATGNTVLALRAGVTTIGNLSQYFAHEAPGWHDHVATAVETTKSIAILGALRDRGVMLHSYLEDGFGALFLDCTSVAGWAYLEKYIVEDLLGAKLSHCIGGLTSDPVKRAGWVFALNEIHDRNCVGSMFYGDTISFSQSFDENRGLVAEYMLWDIMAQLECPTGHAVLPLPVTEAFRAPSWEEIVEAQILGHRVEATARRLHSRVDFSDSRTFSTQMQEHGKQVFRNALCGLEAAGVDIANPLQMLYTLKKLGPVLFEELFGAGQPDATELRGRKVIVPTDIFAQSLQCYKDNLPRFELPELADRIAGKRILLASTDVHEHAIMVLHWLLSNTGADVVYLGAEVDPAQVAEKAGEGALDAILISTHNGMALEYGNALVDALAEKQVRAPVLFGGVLNQKRGDLDLPVDVTAELAQIGIYTDSGLGNRLGTLLTLEKQTREENT</sequence>
<reference evidence="2" key="1">
    <citation type="submission" date="2021-01" db="EMBL/GenBank/DDBJ databases">
        <title>Rhizobium sp. strain KVB221 16S ribosomal RNA gene Genome sequencing and assembly.</title>
        <authorList>
            <person name="Kang M."/>
        </authorList>
    </citation>
    <scope>NUCLEOTIDE SEQUENCE</scope>
    <source>
        <strain evidence="2">KVB221</strain>
    </source>
</reference>
<dbReference type="InterPro" id="IPR036724">
    <property type="entry name" value="Cobalamin-bd_sf"/>
</dbReference>
<dbReference type="EMBL" id="JAEQNC010000012">
    <property type="protein sequence ID" value="MBL0374218.1"/>
    <property type="molecule type" value="Genomic_DNA"/>
</dbReference>
<evidence type="ECO:0000313" key="3">
    <source>
        <dbReference type="Proteomes" id="UP000633219"/>
    </source>
</evidence>
<accession>A0A936YPC8</accession>
<keyword evidence="3" id="KW-1185">Reference proteome</keyword>
<dbReference type="RefSeq" id="WP_201662184.1">
    <property type="nucleotide sequence ID" value="NZ_JAEQNC010000012.1"/>
</dbReference>
<dbReference type="GO" id="GO:0046872">
    <property type="term" value="F:metal ion binding"/>
    <property type="evidence" value="ECO:0007669"/>
    <property type="project" value="InterPro"/>
</dbReference>
<dbReference type="Proteomes" id="UP000633219">
    <property type="component" value="Unassembled WGS sequence"/>
</dbReference>
<dbReference type="GO" id="GO:0031419">
    <property type="term" value="F:cobalamin binding"/>
    <property type="evidence" value="ECO:0007669"/>
    <property type="project" value="InterPro"/>
</dbReference>
<comment type="caution">
    <text evidence="2">The sequence shown here is derived from an EMBL/GenBank/DDBJ whole genome shotgun (WGS) entry which is preliminary data.</text>
</comment>
<evidence type="ECO:0000259" key="1">
    <source>
        <dbReference type="PROSITE" id="PS51332"/>
    </source>
</evidence>
<dbReference type="SUPFAM" id="SSF52242">
    <property type="entry name" value="Cobalamin (vitamin B12)-binding domain"/>
    <property type="match status" value="1"/>
</dbReference>
<proteinExistence type="predicted"/>
<gene>
    <name evidence="2" type="ORF">JJB09_19515</name>
</gene>
<evidence type="ECO:0000313" key="2">
    <source>
        <dbReference type="EMBL" id="MBL0374218.1"/>
    </source>
</evidence>